<dbReference type="GO" id="GO:0016020">
    <property type="term" value="C:membrane"/>
    <property type="evidence" value="ECO:0007669"/>
    <property type="project" value="UniProtKB-SubCell"/>
</dbReference>
<dbReference type="Proteomes" id="UP000000322">
    <property type="component" value="Chromosome"/>
</dbReference>
<dbReference type="RefSeq" id="WP_012868505.1">
    <property type="nucleotide sequence ID" value="NC_013521.1"/>
</dbReference>
<dbReference type="KEGG" id="ske:Sked_35490"/>
<dbReference type="eggNOG" id="COG2314">
    <property type="taxonomic scope" value="Bacteria"/>
</dbReference>
<feature type="transmembrane region" description="Helical" evidence="6">
    <location>
        <begin position="139"/>
        <end position="157"/>
    </location>
</feature>
<dbReference type="OrthoDB" id="2004788at2"/>
<dbReference type="HOGENOM" id="CLU_081297_0_0_11"/>
<dbReference type="EMBL" id="CP001819">
    <property type="protein sequence ID" value="ACZ23437.1"/>
    <property type="molecule type" value="Genomic_DNA"/>
</dbReference>
<protein>
    <submittedName>
        <fullName evidence="8">Predicted membrane protein</fullName>
    </submittedName>
</protein>
<feature type="transmembrane region" description="Helical" evidence="6">
    <location>
        <begin position="163"/>
        <end position="188"/>
    </location>
</feature>
<name>D1BFD4_SANKS</name>
<sequence length="212" mass="22203">MSSFSGYGSVPSEPLPEHERPDWMRPAAGLPGTSAEPPTAPYGYALDTPGPSSAQPPYLAQPPAGPGAVHPYPGQQPPQQAGQQPYAQQGYTVPVPPAGYPGTGHGVQQPGYQQAAYQQASYPQPGAPWAPDAYAKSRVAAGLLGIFLGALGVHRFYTGHTGVGMIMLLITVLSFGTLSFVTGVWGLVEGILYLTDRTGSYSRDARGRPLRG</sequence>
<comment type="subcellular location">
    <subcellularLocation>
        <location evidence="1">Membrane</location>
        <topology evidence="1">Multi-pass membrane protein</topology>
    </subcellularLocation>
</comment>
<feature type="compositionally biased region" description="Low complexity" evidence="5">
    <location>
        <begin position="71"/>
        <end position="91"/>
    </location>
</feature>
<evidence type="ECO:0000256" key="3">
    <source>
        <dbReference type="ARBA" id="ARBA00022989"/>
    </source>
</evidence>
<proteinExistence type="predicted"/>
<keyword evidence="2 6" id="KW-0812">Transmembrane</keyword>
<feature type="region of interest" description="Disordered" evidence="5">
    <location>
        <begin position="1"/>
        <end position="91"/>
    </location>
</feature>
<evidence type="ECO:0000256" key="2">
    <source>
        <dbReference type="ARBA" id="ARBA00022692"/>
    </source>
</evidence>
<dbReference type="AlphaFoldDB" id="D1BFD4"/>
<keyword evidence="9" id="KW-1185">Reference proteome</keyword>
<accession>D1BFD4</accession>
<evidence type="ECO:0000313" key="9">
    <source>
        <dbReference type="Proteomes" id="UP000000322"/>
    </source>
</evidence>
<keyword evidence="3 6" id="KW-1133">Transmembrane helix</keyword>
<feature type="domain" description="TM2" evidence="7">
    <location>
        <begin position="136"/>
        <end position="189"/>
    </location>
</feature>
<evidence type="ECO:0000256" key="5">
    <source>
        <dbReference type="SAM" id="MobiDB-lite"/>
    </source>
</evidence>
<reference evidence="8 9" key="1">
    <citation type="journal article" date="2009" name="Stand. Genomic Sci.">
        <title>Complete genome sequence of Sanguibacter keddieii type strain (ST-74).</title>
        <authorList>
            <person name="Ivanova N."/>
            <person name="Sikorski J."/>
            <person name="Sims D."/>
            <person name="Brettin T."/>
            <person name="Detter J.C."/>
            <person name="Han C."/>
            <person name="Lapidus A."/>
            <person name="Copeland A."/>
            <person name="Glavina Del Rio T."/>
            <person name="Nolan M."/>
            <person name="Chen F."/>
            <person name="Lucas S."/>
            <person name="Tice H."/>
            <person name="Cheng J.F."/>
            <person name="Bruce D."/>
            <person name="Goodwin L."/>
            <person name="Pitluck S."/>
            <person name="Pati A."/>
            <person name="Mavromatis K."/>
            <person name="Chen A."/>
            <person name="Palaniappan K."/>
            <person name="D'haeseleer P."/>
            <person name="Chain P."/>
            <person name="Bristow J."/>
            <person name="Eisen J.A."/>
            <person name="Markowitz V."/>
            <person name="Hugenholtz P."/>
            <person name="Goker M."/>
            <person name="Pukall R."/>
            <person name="Klenk H.P."/>
            <person name="Kyrpides N.C."/>
        </authorList>
    </citation>
    <scope>NUCLEOTIDE SEQUENCE [LARGE SCALE GENOMIC DNA]</scope>
    <source>
        <strain evidence="9">ATCC 51767 / DSM 10542 / NCFB 3025 / ST-74</strain>
    </source>
</reference>
<dbReference type="Pfam" id="PF05154">
    <property type="entry name" value="TM2"/>
    <property type="match status" value="1"/>
</dbReference>
<gene>
    <name evidence="8" type="ordered locus">Sked_35490</name>
</gene>
<keyword evidence="4 6" id="KW-0472">Membrane</keyword>
<evidence type="ECO:0000256" key="1">
    <source>
        <dbReference type="ARBA" id="ARBA00004141"/>
    </source>
</evidence>
<dbReference type="STRING" id="446469.Sked_35490"/>
<evidence type="ECO:0000259" key="7">
    <source>
        <dbReference type="Pfam" id="PF05154"/>
    </source>
</evidence>
<evidence type="ECO:0000313" key="8">
    <source>
        <dbReference type="EMBL" id="ACZ23437.1"/>
    </source>
</evidence>
<evidence type="ECO:0000256" key="6">
    <source>
        <dbReference type="SAM" id="Phobius"/>
    </source>
</evidence>
<dbReference type="InterPro" id="IPR007829">
    <property type="entry name" value="TM2"/>
</dbReference>
<evidence type="ECO:0000256" key="4">
    <source>
        <dbReference type="ARBA" id="ARBA00023136"/>
    </source>
</evidence>
<organism evidence="8 9">
    <name type="scientific">Sanguibacter keddieii (strain ATCC 51767 / DSM 10542 / NCFB 3025 / ST-74)</name>
    <dbReference type="NCBI Taxonomy" id="446469"/>
    <lineage>
        <taxon>Bacteria</taxon>
        <taxon>Bacillati</taxon>
        <taxon>Actinomycetota</taxon>
        <taxon>Actinomycetes</taxon>
        <taxon>Micrococcales</taxon>
        <taxon>Sanguibacteraceae</taxon>
        <taxon>Sanguibacter</taxon>
    </lineage>
</organism>